<feature type="non-terminal residue" evidence="1">
    <location>
        <position position="51"/>
    </location>
</feature>
<dbReference type="AlphaFoldDB" id="A0AAD9TC39"/>
<feature type="non-terminal residue" evidence="1">
    <location>
        <position position="1"/>
    </location>
</feature>
<proteinExistence type="predicted"/>
<accession>A0AAD9TC39</accession>
<dbReference type="Proteomes" id="UP001280121">
    <property type="component" value="Unassembled WGS sequence"/>
</dbReference>
<evidence type="ECO:0000313" key="2">
    <source>
        <dbReference type="Proteomes" id="UP001280121"/>
    </source>
</evidence>
<name>A0AAD9TC39_9ROSI</name>
<reference evidence="1" key="1">
    <citation type="journal article" date="2023" name="Plant J.">
        <title>Genome sequences and population genomics provide insights into the demographic history, inbreeding, and mutation load of two 'living fossil' tree species of Dipteronia.</title>
        <authorList>
            <person name="Feng Y."/>
            <person name="Comes H.P."/>
            <person name="Chen J."/>
            <person name="Zhu S."/>
            <person name="Lu R."/>
            <person name="Zhang X."/>
            <person name="Li P."/>
            <person name="Qiu J."/>
            <person name="Olsen K.M."/>
            <person name="Qiu Y."/>
        </authorList>
    </citation>
    <scope>NUCLEOTIDE SEQUENCE</scope>
    <source>
        <strain evidence="1">KIB01</strain>
    </source>
</reference>
<protein>
    <submittedName>
        <fullName evidence="1">Uncharacterized protein</fullName>
    </submittedName>
</protein>
<organism evidence="1 2">
    <name type="scientific">Dipteronia dyeriana</name>
    <dbReference type="NCBI Taxonomy" id="168575"/>
    <lineage>
        <taxon>Eukaryota</taxon>
        <taxon>Viridiplantae</taxon>
        <taxon>Streptophyta</taxon>
        <taxon>Embryophyta</taxon>
        <taxon>Tracheophyta</taxon>
        <taxon>Spermatophyta</taxon>
        <taxon>Magnoliopsida</taxon>
        <taxon>eudicotyledons</taxon>
        <taxon>Gunneridae</taxon>
        <taxon>Pentapetalae</taxon>
        <taxon>rosids</taxon>
        <taxon>malvids</taxon>
        <taxon>Sapindales</taxon>
        <taxon>Sapindaceae</taxon>
        <taxon>Hippocastanoideae</taxon>
        <taxon>Acereae</taxon>
        <taxon>Dipteronia</taxon>
    </lineage>
</organism>
<evidence type="ECO:0000313" key="1">
    <source>
        <dbReference type="EMBL" id="KAK2633354.1"/>
    </source>
</evidence>
<keyword evidence="2" id="KW-1185">Reference proteome</keyword>
<sequence>ILGVGWMCRNAIQQHGACMLSICFLNHVRMGFGLGNLDGWDGNHTIHLLPT</sequence>
<gene>
    <name evidence="1" type="ORF">Ddye_032751</name>
</gene>
<comment type="caution">
    <text evidence="1">The sequence shown here is derived from an EMBL/GenBank/DDBJ whole genome shotgun (WGS) entry which is preliminary data.</text>
</comment>
<dbReference type="EMBL" id="JANJYI010000074">
    <property type="protein sequence ID" value="KAK2633354.1"/>
    <property type="molecule type" value="Genomic_DNA"/>
</dbReference>